<feature type="compositionally biased region" description="Low complexity" evidence="15">
    <location>
        <begin position="89"/>
        <end position="108"/>
    </location>
</feature>
<evidence type="ECO:0000256" key="6">
    <source>
        <dbReference type="ARBA" id="ARBA00012673"/>
    </source>
</evidence>
<dbReference type="GO" id="GO:0005758">
    <property type="term" value="C:mitochondrial intermembrane space"/>
    <property type="evidence" value="ECO:0007669"/>
    <property type="project" value="UniProtKB-SubCell"/>
</dbReference>
<dbReference type="PANTHER" id="PTHR19372:SF7">
    <property type="entry name" value="SULFITE OXIDASE, MITOCHONDRIAL"/>
    <property type="match status" value="1"/>
</dbReference>
<keyword evidence="18" id="KW-1185">Reference proteome</keyword>
<dbReference type="SUPFAM" id="SSF56524">
    <property type="entry name" value="Oxidoreductase molybdopterin-binding domain"/>
    <property type="match status" value="1"/>
</dbReference>
<evidence type="ECO:0000256" key="15">
    <source>
        <dbReference type="SAM" id="MobiDB-lite"/>
    </source>
</evidence>
<keyword evidence="8" id="KW-0500">Molybdenum</keyword>
<feature type="region of interest" description="Disordered" evidence="15">
    <location>
        <begin position="207"/>
        <end position="237"/>
    </location>
</feature>
<evidence type="ECO:0000313" key="17">
    <source>
        <dbReference type="EMBL" id="KAJ9150324.1"/>
    </source>
</evidence>
<evidence type="ECO:0000256" key="10">
    <source>
        <dbReference type="ARBA" id="ARBA00022723"/>
    </source>
</evidence>
<evidence type="ECO:0000256" key="8">
    <source>
        <dbReference type="ARBA" id="ARBA00022505"/>
    </source>
</evidence>
<dbReference type="Pfam" id="PF03404">
    <property type="entry name" value="Mo-co_dimer"/>
    <property type="match status" value="2"/>
</dbReference>
<reference evidence="17" key="1">
    <citation type="submission" date="2022-07" db="EMBL/GenBank/DDBJ databases">
        <title>Fungi with potential for degradation of polypropylene.</title>
        <authorList>
            <person name="Gostincar C."/>
        </authorList>
    </citation>
    <scope>NUCLEOTIDE SEQUENCE</scope>
    <source>
        <strain evidence="17">EXF-13308</strain>
    </source>
</reference>
<evidence type="ECO:0000256" key="14">
    <source>
        <dbReference type="ARBA" id="ARBA00049155"/>
    </source>
</evidence>
<dbReference type="EC" id="1.7.1.3" evidence="6"/>
<feature type="compositionally biased region" description="Basic and acidic residues" evidence="15">
    <location>
        <begin position="209"/>
        <end position="221"/>
    </location>
</feature>
<evidence type="ECO:0000256" key="5">
    <source>
        <dbReference type="ARBA" id="ARBA00012505"/>
    </source>
</evidence>
<comment type="pathway">
    <text evidence="4">Energy metabolism; sulfur metabolism.</text>
</comment>
<dbReference type="PRINTS" id="PR00407">
    <property type="entry name" value="EUMOPTERIN"/>
</dbReference>
<evidence type="ECO:0000256" key="12">
    <source>
        <dbReference type="ARBA" id="ARBA00023004"/>
    </source>
</evidence>
<evidence type="ECO:0000313" key="18">
    <source>
        <dbReference type="Proteomes" id="UP001174694"/>
    </source>
</evidence>
<dbReference type="InterPro" id="IPR014756">
    <property type="entry name" value="Ig_E-set"/>
</dbReference>
<keyword evidence="12" id="KW-0408">Iron</keyword>
<dbReference type="Gene3D" id="3.90.420.10">
    <property type="entry name" value="Oxidoreductase, molybdopterin-binding domain"/>
    <property type="match status" value="1"/>
</dbReference>
<comment type="catalytic activity">
    <reaction evidence="14">
        <text>nitrite + NADP(+) + H2O = nitrate + NADPH + H(+)</text>
        <dbReference type="Rhea" id="RHEA:19061"/>
        <dbReference type="ChEBI" id="CHEBI:15377"/>
        <dbReference type="ChEBI" id="CHEBI:15378"/>
        <dbReference type="ChEBI" id="CHEBI:16301"/>
        <dbReference type="ChEBI" id="CHEBI:17632"/>
        <dbReference type="ChEBI" id="CHEBI:57783"/>
        <dbReference type="ChEBI" id="CHEBI:58349"/>
        <dbReference type="EC" id="1.7.1.3"/>
    </reaction>
</comment>
<evidence type="ECO:0000256" key="11">
    <source>
        <dbReference type="ARBA" id="ARBA00023002"/>
    </source>
</evidence>
<dbReference type="InterPro" id="IPR036374">
    <property type="entry name" value="OxRdtase_Mopterin-bd_sf"/>
</dbReference>
<proteinExistence type="predicted"/>
<evidence type="ECO:0000256" key="3">
    <source>
        <dbReference type="ARBA" id="ARBA00004569"/>
    </source>
</evidence>
<keyword evidence="13" id="KW-0496">Mitochondrion</keyword>
<dbReference type="SMART" id="SM01117">
    <property type="entry name" value="Cyt-b5"/>
    <property type="match status" value="1"/>
</dbReference>
<name>A0AA38S471_9PEZI</name>
<dbReference type="AlphaFoldDB" id="A0AA38S471"/>
<protein>
    <recommendedName>
        <fullName evidence="7">Nitrate reductase [NADPH]</fullName>
        <ecNumber evidence="6">1.7.1.3</ecNumber>
        <ecNumber evidence="5">1.8.3.1</ecNumber>
    </recommendedName>
</protein>
<feature type="region of interest" description="Disordered" evidence="15">
    <location>
        <begin position="19"/>
        <end position="61"/>
    </location>
</feature>
<dbReference type="InterPro" id="IPR008335">
    <property type="entry name" value="Mopterin_OxRdtase_euk"/>
</dbReference>
<accession>A0AA38S471</accession>
<comment type="caution">
    <text evidence="17">The sequence shown here is derived from an EMBL/GenBank/DDBJ whole genome shotgun (WGS) entry which is preliminary data.</text>
</comment>
<gene>
    <name evidence="17" type="ORF">NKR23_g3720</name>
</gene>
<dbReference type="Pfam" id="PF00173">
    <property type="entry name" value="Cyt-b5"/>
    <property type="match status" value="1"/>
</dbReference>
<dbReference type="InterPro" id="IPR005066">
    <property type="entry name" value="MoCF_OxRdtse_dimer"/>
</dbReference>
<dbReference type="GO" id="GO:0043546">
    <property type="term" value="F:molybdopterin cofactor binding"/>
    <property type="evidence" value="ECO:0007669"/>
    <property type="project" value="TreeGrafter"/>
</dbReference>
<comment type="cofactor">
    <cofactor evidence="1">
        <name>Mo-molybdopterin</name>
        <dbReference type="ChEBI" id="CHEBI:71302"/>
    </cofactor>
</comment>
<evidence type="ECO:0000259" key="16">
    <source>
        <dbReference type="PROSITE" id="PS50255"/>
    </source>
</evidence>
<dbReference type="GO" id="GO:0020037">
    <property type="term" value="F:heme binding"/>
    <property type="evidence" value="ECO:0007669"/>
    <property type="project" value="TreeGrafter"/>
</dbReference>
<feature type="compositionally biased region" description="Low complexity" evidence="15">
    <location>
        <begin position="19"/>
        <end position="31"/>
    </location>
</feature>
<organism evidence="17 18">
    <name type="scientific">Pleurostoma richardsiae</name>
    <dbReference type="NCBI Taxonomy" id="41990"/>
    <lineage>
        <taxon>Eukaryota</taxon>
        <taxon>Fungi</taxon>
        <taxon>Dikarya</taxon>
        <taxon>Ascomycota</taxon>
        <taxon>Pezizomycotina</taxon>
        <taxon>Sordariomycetes</taxon>
        <taxon>Sordariomycetidae</taxon>
        <taxon>Calosphaeriales</taxon>
        <taxon>Pleurostomataceae</taxon>
        <taxon>Pleurostoma</taxon>
    </lineage>
</organism>
<evidence type="ECO:0000256" key="9">
    <source>
        <dbReference type="ARBA" id="ARBA00022617"/>
    </source>
</evidence>
<dbReference type="FunFam" id="3.10.120.10:FF:000007">
    <property type="entry name" value="Sulfite oxidase, mitochondrial"/>
    <property type="match status" value="1"/>
</dbReference>
<dbReference type="InterPro" id="IPR001199">
    <property type="entry name" value="Cyt_B5-like_heme/steroid-bd"/>
</dbReference>
<dbReference type="SUPFAM" id="SSF55856">
    <property type="entry name" value="Cytochrome b5-like heme/steroid binding domain"/>
    <property type="match status" value="1"/>
</dbReference>
<dbReference type="InterPro" id="IPR000572">
    <property type="entry name" value="OxRdtase_Mopterin-bd_dom"/>
</dbReference>
<dbReference type="GO" id="GO:0006790">
    <property type="term" value="P:sulfur compound metabolic process"/>
    <property type="evidence" value="ECO:0007669"/>
    <property type="project" value="TreeGrafter"/>
</dbReference>
<evidence type="ECO:0000256" key="2">
    <source>
        <dbReference type="ARBA" id="ARBA00001970"/>
    </source>
</evidence>
<feature type="compositionally biased region" description="Low complexity" evidence="15">
    <location>
        <begin position="44"/>
        <end position="55"/>
    </location>
</feature>
<dbReference type="PROSITE" id="PS50255">
    <property type="entry name" value="CYTOCHROME_B5_2"/>
    <property type="match status" value="1"/>
</dbReference>
<keyword evidence="11" id="KW-0560">Oxidoreductase</keyword>
<dbReference type="PANTHER" id="PTHR19372">
    <property type="entry name" value="SULFITE REDUCTASE"/>
    <property type="match status" value="1"/>
</dbReference>
<evidence type="ECO:0000256" key="1">
    <source>
        <dbReference type="ARBA" id="ARBA00001924"/>
    </source>
</evidence>
<comment type="subcellular location">
    <subcellularLocation>
        <location evidence="3">Mitochondrion intermembrane space</location>
    </subcellularLocation>
</comment>
<keyword evidence="10" id="KW-0479">Metal-binding</keyword>
<dbReference type="Pfam" id="PF00174">
    <property type="entry name" value="Oxidored_molyb"/>
    <property type="match status" value="1"/>
</dbReference>
<evidence type="ECO:0000256" key="13">
    <source>
        <dbReference type="ARBA" id="ARBA00023128"/>
    </source>
</evidence>
<dbReference type="GO" id="GO:0008482">
    <property type="term" value="F:sulfite oxidase activity"/>
    <property type="evidence" value="ECO:0007669"/>
    <property type="project" value="UniProtKB-EC"/>
</dbReference>
<comment type="cofactor">
    <cofactor evidence="2">
        <name>heme b</name>
        <dbReference type="ChEBI" id="CHEBI:60344"/>
    </cofactor>
</comment>
<dbReference type="FunFam" id="3.90.420.10:FF:000002">
    <property type="entry name" value="sulfite oxidase, mitochondrial"/>
    <property type="match status" value="1"/>
</dbReference>
<dbReference type="EMBL" id="JANBVO010000008">
    <property type="protein sequence ID" value="KAJ9150324.1"/>
    <property type="molecule type" value="Genomic_DNA"/>
</dbReference>
<feature type="region of interest" description="Disordered" evidence="15">
    <location>
        <begin position="89"/>
        <end position="114"/>
    </location>
</feature>
<feature type="domain" description="Cytochrome b5 heme-binding" evidence="16">
    <location>
        <begin position="115"/>
        <end position="193"/>
    </location>
</feature>
<keyword evidence="9" id="KW-0349">Heme</keyword>
<dbReference type="InterPro" id="IPR036400">
    <property type="entry name" value="Cyt_B5-like_heme/steroid_sf"/>
</dbReference>
<dbReference type="GO" id="GO:0050464">
    <property type="term" value="F:nitrate reductase (NADPH) activity"/>
    <property type="evidence" value="ECO:0007669"/>
    <property type="project" value="UniProtKB-EC"/>
</dbReference>
<dbReference type="GO" id="GO:0030151">
    <property type="term" value="F:molybdenum ion binding"/>
    <property type="evidence" value="ECO:0007669"/>
    <property type="project" value="InterPro"/>
</dbReference>
<evidence type="ECO:0000256" key="4">
    <source>
        <dbReference type="ARBA" id="ARBA00004971"/>
    </source>
</evidence>
<dbReference type="Gene3D" id="2.60.40.650">
    <property type="match status" value="1"/>
</dbReference>
<dbReference type="Gene3D" id="3.10.120.10">
    <property type="entry name" value="Cytochrome b5-like heme/steroid binding domain"/>
    <property type="match status" value="1"/>
</dbReference>
<sequence>MSSPSPGRLASKLLELASRPRCSSSRLTSCRRTIHSSPLRRSPSENASTFTSSSSRPAPKTASIFRPTAAFLAGGGLLTALFTVAQTDSRQPASSSSSTPPAAPAQQQDTRDPSLPRFRLADIRQHDASSGNPWVTHADRVYDITDWVPGHPGGDVILRAAGGAVDPYWAIFTIHNSDHVRQILDQYLIGFIDAVDLVDGRPPADAIEDPFKHDPKRDPRLKIHTPKPCNAEPPPDVLDREFITPSEVFYVRNHMWVPTAAEEEEETYRGHTLTVELPDGETKTYTLDELRRRFPTHRITVALQCSGNRRSDMTRHAGKTNGLQWGAGAISNAQWEGVRLADVLADAGLKVADPTELTRPGSRLAEGQGEGDLPDANTHHVQFSGLEAYGASIPLATALDPRGDVLLAFGMNGRPLPPDHGFPLRAVVPGHVAARSVKWLSRIVVADEESTSQWQRRDYKSFGPNQVVDPPWDKAPAIQEMPITSAVTGVWVGQCVRDGMVPWLGGRSWQKEETAATAPPVPGREEPIALQGYALSGGGRRITRVDVSLDDGKTWDQAELVDDCGAGPGGSCGGNKAWAWTRWRYVAQLPAHLTAAAASSSEGGEKNKKGRRECATVVVKATDDSYNTQPETHRSIYNLRGNLANAWHRVRVCPACEEGGEGGKKEKLVWRTGQTFGCGFEQEKEDEKLGGAAK</sequence>
<evidence type="ECO:0000256" key="7">
    <source>
        <dbReference type="ARBA" id="ARBA00015499"/>
    </source>
</evidence>
<dbReference type="SUPFAM" id="SSF81296">
    <property type="entry name" value="E set domains"/>
    <property type="match status" value="1"/>
</dbReference>
<dbReference type="EC" id="1.8.3.1" evidence="5"/>
<dbReference type="Proteomes" id="UP001174694">
    <property type="component" value="Unassembled WGS sequence"/>
</dbReference>